<dbReference type="VEuPathDB" id="MicrosporidiaDB:AEWQ_090290"/>
<protein>
    <recommendedName>
        <fullName evidence="2">DUF5096 domain-containing protein</fullName>
    </recommendedName>
</protein>
<reference evidence="3" key="1">
    <citation type="journal article" date="2013" name="Eukaryot. Cell">
        <title>Extremely Reduced Levels of Heterozygosity in the Vertebrate Pathogen Encephalitozoon cuniculi.</title>
        <authorList>
            <person name="Selman M."/>
            <person name="Sak B."/>
            <person name="Kvac M."/>
            <person name="Farinelli L."/>
            <person name="Weiss L.M."/>
            <person name="Corradi N."/>
        </authorList>
    </citation>
    <scope>NUCLEOTIDE SEQUENCE</scope>
</reference>
<dbReference type="EMBL" id="KC513614">
    <property type="protein sequence ID" value="AGE96223.1"/>
    <property type="molecule type" value="Genomic_DNA"/>
</dbReference>
<organism evidence="3">
    <name type="scientific">Encephalitozoon cuniculi</name>
    <name type="common">Microsporidian parasite</name>
    <dbReference type="NCBI Taxonomy" id="6035"/>
    <lineage>
        <taxon>Eukaryota</taxon>
        <taxon>Fungi</taxon>
        <taxon>Fungi incertae sedis</taxon>
        <taxon>Microsporidia</taxon>
        <taxon>Unikaryonidae</taxon>
        <taxon>Encephalitozoon</taxon>
    </lineage>
</organism>
<feature type="region of interest" description="Disordered" evidence="1">
    <location>
        <begin position="54"/>
        <end position="159"/>
    </location>
</feature>
<feature type="domain" description="DUF5096" evidence="2">
    <location>
        <begin position="159"/>
        <end position="349"/>
    </location>
</feature>
<proteinExistence type="predicted"/>
<sequence>MEDYIGTRLLFETSKGIISGMLRIVDESAGKLVVEDGCGMKDVLIEDIQRLEAVEDPAPNPSADHRIKDGNAKEGTKHGESMPSTDSDDKSVMGKSIPRQHSMSRLSLKAAGIDRSVDERHKSSQVDGSGAGHRNDGNILSSDKTRIDGKESKHTPETSEENYYRMMERAFSHFGPLEEEFCSIAARQAYRIFSTYFESSSADVEIFISGDDVFAGIGFILGRLLLHSGKMSSIVCNESFVKNARYRQSYLNSGGVITSRPRGEPSIHIYACNKTLIPVQPKDSAKGFLYLDTPGFCIEEKETKIGLCFGSVPACFRRFNGIMYFVDIEYPTALYEEFGLGRPIKSKIHKVK</sequence>
<dbReference type="Pfam" id="PF17019">
    <property type="entry name" value="DUF5096"/>
    <property type="match status" value="1"/>
</dbReference>
<feature type="compositionally biased region" description="Basic and acidic residues" evidence="1">
    <location>
        <begin position="63"/>
        <end position="80"/>
    </location>
</feature>
<evidence type="ECO:0000256" key="1">
    <source>
        <dbReference type="SAM" id="MobiDB-lite"/>
    </source>
</evidence>
<name>M1K5E7_ENCCN</name>
<evidence type="ECO:0000313" key="3">
    <source>
        <dbReference type="EMBL" id="AGE96223.1"/>
    </source>
</evidence>
<feature type="compositionally biased region" description="Basic and acidic residues" evidence="1">
    <location>
        <begin position="115"/>
        <end position="124"/>
    </location>
</feature>
<accession>M1K5E7</accession>
<dbReference type="VEuPathDB" id="MicrosporidiaDB:AEWR_090280"/>
<dbReference type="VEuPathDB" id="MicrosporidiaDB:ECU09_0280"/>
<evidence type="ECO:0000259" key="2">
    <source>
        <dbReference type="Pfam" id="PF17019"/>
    </source>
</evidence>
<dbReference type="VEuPathDB" id="MicrosporidiaDB:M970_090280"/>
<feature type="compositionally biased region" description="Basic and acidic residues" evidence="1">
    <location>
        <begin position="143"/>
        <end position="159"/>
    </location>
</feature>
<dbReference type="InterPro" id="IPR031512">
    <property type="entry name" value="DUF5096"/>
</dbReference>
<gene>
    <name evidence="3" type="ORF">ECU09_0280</name>
</gene>
<dbReference type="AlphaFoldDB" id="M1K5E7"/>
<dbReference type="VEuPathDB" id="MicrosporidiaDB:AEWD_090280"/>